<dbReference type="InterPro" id="IPR011029">
    <property type="entry name" value="DEATH-like_dom_sf"/>
</dbReference>
<accession>A0ABD2PVI0</accession>
<comment type="caution">
    <text evidence="1">The sequence shown here is derived from an EMBL/GenBank/DDBJ whole genome shotgun (WGS) entry which is preliminary data.</text>
</comment>
<name>A0ABD2PVI0_9PLAT</name>
<dbReference type="Proteomes" id="UP001626550">
    <property type="component" value="Unassembled WGS sequence"/>
</dbReference>
<sequence>MSSAAEEEDYYELLDDKHLFRLAGQVRERWEELLRAGLLQKEEAGNDPACLQESVVEECKKFAPNDNHLQAHHLLVHWRYKCWQNQCPKRKMLLTLGEALKKSGNSEAAQNFQSDIDTLFSIQYV</sequence>
<gene>
    <name evidence="1" type="ORF">Ciccas_009950</name>
</gene>
<dbReference type="EMBL" id="JBJKFK010002204">
    <property type="protein sequence ID" value="KAL3311468.1"/>
    <property type="molecule type" value="Genomic_DNA"/>
</dbReference>
<keyword evidence="2" id="KW-1185">Reference proteome</keyword>
<evidence type="ECO:0000313" key="1">
    <source>
        <dbReference type="EMBL" id="KAL3311468.1"/>
    </source>
</evidence>
<dbReference type="AlphaFoldDB" id="A0ABD2PVI0"/>
<protein>
    <submittedName>
        <fullName evidence="1">Uncharacterized protein</fullName>
    </submittedName>
</protein>
<organism evidence="1 2">
    <name type="scientific">Cichlidogyrus casuarinus</name>
    <dbReference type="NCBI Taxonomy" id="1844966"/>
    <lineage>
        <taxon>Eukaryota</taxon>
        <taxon>Metazoa</taxon>
        <taxon>Spiralia</taxon>
        <taxon>Lophotrochozoa</taxon>
        <taxon>Platyhelminthes</taxon>
        <taxon>Monogenea</taxon>
        <taxon>Monopisthocotylea</taxon>
        <taxon>Dactylogyridea</taxon>
        <taxon>Ancyrocephalidae</taxon>
        <taxon>Cichlidogyrus</taxon>
    </lineage>
</organism>
<proteinExistence type="predicted"/>
<dbReference type="Gene3D" id="1.10.533.10">
    <property type="entry name" value="Death Domain, Fas"/>
    <property type="match status" value="1"/>
</dbReference>
<reference evidence="1 2" key="1">
    <citation type="submission" date="2024-11" db="EMBL/GenBank/DDBJ databases">
        <title>Adaptive evolution of stress response genes in parasites aligns with host niche diversity.</title>
        <authorList>
            <person name="Hahn C."/>
            <person name="Resl P."/>
        </authorList>
    </citation>
    <scope>NUCLEOTIDE SEQUENCE [LARGE SCALE GENOMIC DNA]</scope>
    <source>
        <strain evidence="1">EGGRZ-B1_66</strain>
        <tissue evidence="1">Body</tissue>
    </source>
</reference>
<evidence type="ECO:0000313" key="2">
    <source>
        <dbReference type="Proteomes" id="UP001626550"/>
    </source>
</evidence>